<organism evidence="2 3">
    <name type="scientific">Streptomyces sp. 900129855</name>
    <dbReference type="NCBI Taxonomy" id="3155129"/>
    <lineage>
        <taxon>Bacteria</taxon>
        <taxon>Bacillati</taxon>
        <taxon>Actinomycetota</taxon>
        <taxon>Actinomycetes</taxon>
        <taxon>Kitasatosporales</taxon>
        <taxon>Streptomycetaceae</taxon>
        <taxon>Streptomyces</taxon>
    </lineage>
</organism>
<gene>
    <name evidence="2" type="ORF">AB0E89_44755</name>
</gene>
<comment type="caution">
    <text evidence="2">The sequence shown here is derived from an EMBL/GenBank/DDBJ whole genome shotgun (WGS) entry which is preliminary data.</text>
</comment>
<feature type="compositionally biased region" description="Basic and acidic residues" evidence="1">
    <location>
        <begin position="170"/>
        <end position="198"/>
    </location>
</feature>
<name>A0ABV2ZYP1_9ACTN</name>
<accession>A0ABV2ZYP1</accession>
<feature type="region of interest" description="Disordered" evidence="1">
    <location>
        <begin position="170"/>
        <end position="216"/>
    </location>
</feature>
<dbReference type="EMBL" id="JBEZVE010000045">
    <property type="protein sequence ID" value="MEU3787550.1"/>
    <property type="molecule type" value="Genomic_DNA"/>
</dbReference>
<keyword evidence="3" id="KW-1185">Reference proteome</keyword>
<protein>
    <submittedName>
        <fullName evidence="2">DUF1269 domain-containing protein</fullName>
    </submittedName>
</protein>
<dbReference type="Proteomes" id="UP001550739">
    <property type="component" value="Unassembled WGS sequence"/>
</dbReference>
<evidence type="ECO:0000256" key="1">
    <source>
        <dbReference type="SAM" id="MobiDB-lite"/>
    </source>
</evidence>
<proteinExistence type="predicted"/>
<evidence type="ECO:0000313" key="3">
    <source>
        <dbReference type="Proteomes" id="UP001550739"/>
    </source>
</evidence>
<sequence length="216" mass="22639">MSVTMNENAIVLRFADRATAYQALSELKHLNSATTEVRGAVLIERMDDGTVHLPEGMDTESGRGTAVGSLVGSLVGILGGPLGLLMGWGIGALIGGGHDYKRATEAAEAVGAFTPHVPPGGTVILAGIEEADTEAMDLLAIRYGAALERRPADDVRAELKAMEKAVDEIRKQEAKGKRDLKRADREHKASERKSKDSADTPGPNLAPAVTSATDAG</sequence>
<dbReference type="RefSeq" id="WP_334573825.1">
    <property type="nucleotide sequence ID" value="NZ_JBEZVE010000045.1"/>
</dbReference>
<evidence type="ECO:0000313" key="2">
    <source>
        <dbReference type="EMBL" id="MEU3787550.1"/>
    </source>
</evidence>
<reference evidence="2 3" key="1">
    <citation type="submission" date="2024-06" db="EMBL/GenBank/DDBJ databases">
        <title>The Natural Products Discovery Center: Release of the First 8490 Sequenced Strains for Exploring Actinobacteria Biosynthetic Diversity.</title>
        <authorList>
            <person name="Kalkreuter E."/>
            <person name="Kautsar S.A."/>
            <person name="Yang D."/>
            <person name="Bader C.D."/>
            <person name="Teijaro C.N."/>
            <person name="Fluegel L."/>
            <person name="Davis C.M."/>
            <person name="Simpson J.R."/>
            <person name="Lauterbach L."/>
            <person name="Steele A.D."/>
            <person name="Gui C."/>
            <person name="Meng S."/>
            <person name="Li G."/>
            <person name="Viehrig K."/>
            <person name="Ye F."/>
            <person name="Su P."/>
            <person name="Kiefer A.F."/>
            <person name="Nichols A."/>
            <person name="Cepeda A.J."/>
            <person name="Yan W."/>
            <person name="Fan B."/>
            <person name="Jiang Y."/>
            <person name="Adhikari A."/>
            <person name="Zheng C.-J."/>
            <person name="Schuster L."/>
            <person name="Cowan T.M."/>
            <person name="Smanski M.J."/>
            <person name="Chevrette M.G."/>
            <person name="De Carvalho L.P.S."/>
            <person name="Shen B."/>
        </authorList>
    </citation>
    <scope>NUCLEOTIDE SEQUENCE [LARGE SCALE GENOMIC DNA]</scope>
    <source>
        <strain evidence="2 3">NPDC033843</strain>
    </source>
</reference>